<dbReference type="Gene3D" id="3.40.630.190">
    <property type="entry name" value="LCP protein"/>
    <property type="match status" value="1"/>
</dbReference>
<accession>A0A935IJG1</accession>
<comment type="similarity">
    <text evidence="1">Belongs to the LytR/CpsA/Psr (LCP) family.</text>
</comment>
<feature type="region of interest" description="Disordered" evidence="2">
    <location>
        <begin position="270"/>
        <end position="320"/>
    </location>
</feature>
<proteinExistence type="inferred from homology"/>
<gene>
    <name evidence="4" type="ORF">IPI13_08720</name>
</gene>
<name>A0A935IJG1_9MICO</name>
<evidence type="ECO:0000313" key="5">
    <source>
        <dbReference type="Proteomes" id="UP000726105"/>
    </source>
</evidence>
<dbReference type="NCBIfam" id="TIGR00350">
    <property type="entry name" value="lytR_cpsA_psr"/>
    <property type="match status" value="1"/>
</dbReference>
<feature type="domain" description="Cell envelope-related transcriptional attenuator" evidence="3">
    <location>
        <begin position="16"/>
        <end position="196"/>
    </location>
</feature>
<evidence type="ECO:0000256" key="1">
    <source>
        <dbReference type="ARBA" id="ARBA00006068"/>
    </source>
</evidence>
<protein>
    <submittedName>
        <fullName evidence="4">LCP family protein</fullName>
    </submittedName>
</protein>
<feature type="compositionally biased region" description="Low complexity" evidence="2">
    <location>
        <begin position="270"/>
        <end position="316"/>
    </location>
</feature>
<sequence length="326" mass="35192">MLLLGSDAGDDRIGTRTDSMIVASINPQTGDTLLFSLPRNLENVPFPKTNPLSKIYPQGYNCGPPDCLLNGVWTLAEANKKLFGSDPNPGLTTVRGVIQEITGLRLHYTTVINLDGFESLVDAMGGVTVTINEKLPIGGHLNSAGQLVGVDAWIQPGTQHLDGYHALWFARSRLASDDYNRMRRQRCLVGKILDQVNPVSMLQKYPALAQVAKDNITTNIAADDLPAWMELVRRIQGASIRSLTFTTQNINPGNPNFRLIRTMIQDALHPAPATASASPTTSTKTTTGPTKSTSTKSTKTSTGPTKSTTTSSSITTDELVDLREAC</sequence>
<dbReference type="AlphaFoldDB" id="A0A935IJG1"/>
<dbReference type="Pfam" id="PF03816">
    <property type="entry name" value="LytR_cpsA_psr"/>
    <property type="match status" value="1"/>
</dbReference>
<evidence type="ECO:0000256" key="2">
    <source>
        <dbReference type="SAM" id="MobiDB-lite"/>
    </source>
</evidence>
<dbReference type="Proteomes" id="UP000726105">
    <property type="component" value="Unassembled WGS sequence"/>
</dbReference>
<dbReference type="EMBL" id="JADJIB010000003">
    <property type="protein sequence ID" value="MBK7273240.1"/>
    <property type="molecule type" value="Genomic_DNA"/>
</dbReference>
<evidence type="ECO:0000313" key="4">
    <source>
        <dbReference type="EMBL" id="MBK7273240.1"/>
    </source>
</evidence>
<dbReference type="InterPro" id="IPR004474">
    <property type="entry name" value="LytR_CpsA_psr"/>
</dbReference>
<dbReference type="PANTHER" id="PTHR33392:SF6">
    <property type="entry name" value="POLYISOPRENYL-TEICHOIC ACID--PEPTIDOGLYCAN TEICHOIC ACID TRANSFERASE TAGU"/>
    <property type="match status" value="1"/>
</dbReference>
<dbReference type="PANTHER" id="PTHR33392">
    <property type="entry name" value="POLYISOPRENYL-TEICHOIC ACID--PEPTIDOGLYCAN TEICHOIC ACID TRANSFERASE TAGU"/>
    <property type="match status" value="1"/>
</dbReference>
<dbReference type="InterPro" id="IPR050922">
    <property type="entry name" value="LytR/CpsA/Psr_CW_biosynth"/>
</dbReference>
<comment type="caution">
    <text evidence="4">The sequence shown here is derived from an EMBL/GenBank/DDBJ whole genome shotgun (WGS) entry which is preliminary data.</text>
</comment>
<evidence type="ECO:0000259" key="3">
    <source>
        <dbReference type="Pfam" id="PF03816"/>
    </source>
</evidence>
<reference evidence="4 5" key="1">
    <citation type="submission" date="2020-10" db="EMBL/GenBank/DDBJ databases">
        <title>Connecting structure to function with the recovery of over 1000 high-quality activated sludge metagenome-assembled genomes encoding full-length rRNA genes using long-read sequencing.</title>
        <authorList>
            <person name="Singleton C.M."/>
            <person name="Petriglieri F."/>
            <person name="Kristensen J.M."/>
            <person name="Kirkegaard R.H."/>
            <person name="Michaelsen T.Y."/>
            <person name="Andersen M.H."/>
            <person name="Karst S.M."/>
            <person name="Dueholm M.S."/>
            <person name="Nielsen P.H."/>
            <person name="Albertsen M."/>
        </authorList>
    </citation>
    <scope>NUCLEOTIDE SEQUENCE [LARGE SCALE GENOMIC DNA]</scope>
    <source>
        <strain evidence="4">Ega_18-Q3-R5-49_MAXAC.001</strain>
    </source>
</reference>
<organism evidence="4 5">
    <name type="scientific">Candidatus Phosphoribacter hodrii</name>
    <dbReference type="NCBI Taxonomy" id="2953743"/>
    <lineage>
        <taxon>Bacteria</taxon>
        <taxon>Bacillati</taxon>
        <taxon>Actinomycetota</taxon>
        <taxon>Actinomycetes</taxon>
        <taxon>Micrococcales</taxon>
        <taxon>Dermatophilaceae</taxon>
        <taxon>Candidatus Phosphoribacter</taxon>
    </lineage>
</organism>